<organism evidence="1 2">
    <name type="scientific">Schumannella soli</name>
    <dbReference type="NCBI Taxonomy" id="2590779"/>
    <lineage>
        <taxon>Bacteria</taxon>
        <taxon>Bacillati</taxon>
        <taxon>Actinomycetota</taxon>
        <taxon>Actinomycetes</taxon>
        <taxon>Micrococcales</taxon>
        <taxon>Microbacteriaceae</taxon>
        <taxon>Schumannella</taxon>
    </lineage>
</organism>
<gene>
    <name evidence="1" type="ORF">FJ657_15575</name>
</gene>
<dbReference type="EMBL" id="VHQG01000005">
    <property type="protein sequence ID" value="TPW74064.1"/>
    <property type="molecule type" value="Genomic_DNA"/>
</dbReference>
<evidence type="ECO:0000313" key="2">
    <source>
        <dbReference type="Proteomes" id="UP000316252"/>
    </source>
</evidence>
<sequence length="165" mass="16964">MDAATAAIEADGLDVIVSGFSVGGEGQEPPGQRDDQGALDASSIRFDGIDRTITTAYISCRGADGDGEVTLEEGRTSIGYRFRCSRDGTTDRISDDLDAGTGRFVMRVTRSPAGTVWAIVVGGPPGPDASPSAAPPTPSASVLSRGWPQLHAARRSGRASVATLA</sequence>
<protein>
    <submittedName>
        <fullName evidence="1">Uncharacterized protein</fullName>
    </submittedName>
</protein>
<keyword evidence="2" id="KW-1185">Reference proteome</keyword>
<dbReference type="OrthoDB" id="9795789at2"/>
<evidence type="ECO:0000313" key="1">
    <source>
        <dbReference type="EMBL" id="TPW74064.1"/>
    </source>
</evidence>
<dbReference type="Proteomes" id="UP000316252">
    <property type="component" value="Unassembled WGS sequence"/>
</dbReference>
<dbReference type="RefSeq" id="WP_141164643.1">
    <property type="nucleotide sequence ID" value="NZ_VHQG01000005.1"/>
</dbReference>
<name>A0A506XN43_9MICO</name>
<proteinExistence type="predicted"/>
<dbReference type="AlphaFoldDB" id="A0A506XN43"/>
<comment type="caution">
    <text evidence="1">The sequence shown here is derived from an EMBL/GenBank/DDBJ whole genome shotgun (WGS) entry which is preliminary data.</text>
</comment>
<reference evidence="1 2" key="1">
    <citation type="submission" date="2019-06" db="EMBL/GenBank/DDBJ databases">
        <authorList>
            <person name="Li F."/>
        </authorList>
    </citation>
    <scope>NUCLEOTIDE SEQUENCE [LARGE SCALE GENOMIC DNA]</scope>
    <source>
        <strain evidence="1 2">10F1D-1</strain>
    </source>
</reference>
<accession>A0A506XN43</accession>